<evidence type="ECO:0000256" key="5">
    <source>
        <dbReference type="ARBA" id="ARBA00022827"/>
    </source>
</evidence>
<dbReference type="InterPro" id="IPR036188">
    <property type="entry name" value="FAD/NAD-bd_sf"/>
</dbReference>
<dbReference type="PANTHER" id="PTHR43557:SF2">
    <property type="entry name" value="RIESKE DOMAIN-CONTAINING PROTEIN-RELATED"/>
    <property type="match status" value="1"/>
</dbReference>
<dbReference type="CDD" id="cd03478">
    <property type="entry name" value="Rieske_AIFL_N"/>
    <property type="match status" value="1"/>
</dbReference>
<evidence type="ECO:0000313" key="10">
    <source>
        <dbReference type="EMBL" id="KAB0634879.1"/>
    </source>
</evidence>
<organism evidence="10 11">
    <name type="scientific">Burkholderia stagnalis</name>
    <dbReference type="NCBI Taxonomy" id="1503054"/>
    <lineage>
        <taxon>Bacteria</taxon>
        <taxon>Pseudomonadati</taxon>
        <taxon>Pseudomonadota</taxon>
        <taxon>Betaproteobacteria</taxon>
        <taxon>Burkholderiales</taxon>
        <taxon>Burkholderiaceae</taxon>
        <taxon>Burkholderia</taxon>
        <taxon>Burkholderia cepacia complex</taxon>
    </lineage>
</organism>
<evidence type="ECO:0000256" key="2">
    <source>
        <dbReference type="ARBA" id="ARBA00022630"/>
    </source>
</evidence>
<name>A0A6L3MTJ3_9BURK</name>
<dbReference type="GO" id="GO:0046872">
    <property type="term" value="F:metal ion binding"/>
    <property type="evidence" value="ECO:0007669"/>
    <property type="project" value="UniProtKB-KW"/>
</dbReference>
<evidence type="ECO:0000256" key="4">
    <source>
        <dbReference type="ARBA" id="ARBA00022723"/>
    </source>
</evidence>
<comment type="cofactor">
    <cofactor evidence="1">
        <name>FAD</name>
        <dbReference type="ChEBI" id="CHEBI:57692"/>
    </cofactor>
</comment>
<keyword evidence="2" id="KW-0285">Flavoprotein</keyword>
<dbReference type="Gene3D" id="3.50.50.60">
    <property type="entry name" value="FAD/NAD(P)-binding domain"/>
    <property type="match status" value="2"/>
</dbReference>
<evidence type="ECO:0000256" key="1">
    <source>
        <dbReference type="ARBA" id="ARBA00001974"/>
    </source>
</evidence>
<dbReference type="Pfam" id="PF00355">
    <property type="entry name" value="Rieske"/>
    <property type="match status" value="1"/>
</dbReference>
<dbReference type="SUPFAM" id="SSF51905">
    <property type="entry name" value="FAD/NAD(P)-binding domain"/>
    <property type="match status" value="2"/>
</dbReference>
<evidence type="ECO:0000256" key="8">
    <source>
        <dbReference type="ARBA" id="ARBA00023014"/>
    </source>
</evidence>
<reference evidence="10 11" key="1">
    <citation type="submission" date="2019-09" db="EMBL/GenBank/DDBJ databases">
        <title>Draft genome sequences of 48 bacterial type strains from the CCUG.</title>
        <authorList>
            <person name="Tunovic T."/>
            <person name="Pineiro-Iglesias B."/>
            <person name="Unosson C."/>
            <person name="Inganas E."/>
            <person name="Ohlen M."/>
            <person name="Cardew S."/>
            <person name="Jensie-Markopoulos S."/>
            <person name="Salva-Serra F."/>
            <person name="Jaen-Luchoro D."/>
            <person name="Karlsson R."/>
            <person name="Svensson-Stadler L."/>
            <person name="Chun J."/>
            <person name="Moore E."/>
        </authorList>
    </citation>
    <scope>NUCLEOTIDE SEQUENCE [LARGE SCALE GENOMIC DNA]</scope>
    <source>
        <strain evidence="10 11">CCUG 65686</strain>
    </source>
</reference>
<dbReference type="Pfam" id="PF07992">
    <property type="entry name" value="Pyr_redox_2"/>
    <property type="match status" value="1"/>
</dbReference>
<dbReference type="GO" id="GO:0016651">
    <property type="term" value="F:oxidoreductase activity, acting on NAD(P)H"/>
    <property type="evidence" value="ECO:0007669"/>
    <property type="project" value="TreeGrafter"/>
</dbReference>
<evidence type="ECO:0000256" key="3">
    <source>
        <dbReference type="ARBA" id="ARBA00022714"/>
    </source>
</evidence>
<gene>
    <name evidence="10" type="ORF">F7R25_24840</name>
</gene>
<proteinExistence type="predicted"/>
<evidence type="ECO:0000259" key="9">
    <source>
        <dbReference type="PROSITE" id="PS51296"/>
    </source>
</evidence>
<dbReference type="PRINTS" id="PR00411">
    <property type="entry name" value="PNDRDTASEI"/>
</dbReference>
<sequence length="509" mass="53272">MTDHASSPGDPDLAQGIPLADLPDGGMVTGHVGDAPVLLVRRAGTCFAVGATCTHYGAPLADGLVVDDTIRCPWHHACFSLRTGEALRAPALSGLTCWRVEQRDGKVFVRDALPAAAPPVSPAASHPASVVIVGGGAAGNAAAQTLRQQGYQGAVTLLSADPALPYDRPNLSKDYLAGTAQADWLPLHAPEFYAERQIDVRCGARAVKLDPRQKIVTLADGGQLAYDALLLATGADPIRLAAPGATLPHVAVLRTLADCDALIARAGSARRCVVVGASFIGLEVAAALRTRGVEVHVVAPEARPMERVLGAALGDMVKALHEAHGVTFHLGATVAAIEADRVTLSTGAALAAELVVTGIGVRPDIALAQDAGLAIDRGVTVDAFLQTSVPGIYAAGDIARWPDPRTGERIRVEHWVVAERQGAAAALNILGQRKPFAAVPFFWSQHYDVAINYVGHAEHWDRIDVDGDPAAHDCTVTYWRDGKPLAVATVGRDRASLDAEASFERQTPA</sequence>
<dbReference type="SUPFAM" id="SSF55424">
    <property type="entry name" value="FAD/NAD-linked reductases, dimerisation (C-terminal) domain"/>
    <property type="match status" value="1"/>
</dbReference>
<dbReference type="InterPro" id="IPR028202">
    <property type="entry name" value="Reductase_C"/>
</dbReference>
<evidence type="ECO:0000256" key="6">
    <source>
        <dbReference type="ARBA" id="ARBA00023002"/>
    </source>
</evidence>
<dbReference type="Pfam" id="PF14759">
    <property type="entry name" value="Reductase_C"/>
    <property type="match status" value="1"/>
</dbReference>
<dbReference type="InterPro" id="IPR050446">
    <property type="entry name" value="FAD-oxidoreductase/Apoptosis"/>
</dbReference>
<dbReference type="Gene3D" id="2.102.10.10">
    <property type="entry name" value="Rieske [2Fe-2S] iron-sulphur domain"/>
    <property type="match status" value="1"/>
</dbReference>
<dbReference type="InterPro" id="IPR023753">
    <property type="entry name" value="FAD/NAD-binding_dom"/>
</dbReference>
<dbReference type="EMBL" id="VZOK01000045">
    <property type="protein sequence ID" value="KAB0634879.1"/>
    <property type="molecule type" value="Genomic_DNA"/>
</dbReference>
<dbReference type="InterPro" id="IPR036922">
    <property type="entry name" value="Rieske_2Fe-2S_sf"/>
</dbReference>
<dbReference type="PANTHER" id="PTHR43557">
    <property type="entry name" value="APOPTOSIS-INDUCING FACTOR 1"/>
    <property type="match status" value="1"/>
</dbReference>
<dbReference type="SUPFAM" id="SSF50022">
    <property type="entry name" value="ISP domain"/>
    <property type="match status" value="1"/>
</dbReference>
<dbReference type="PRINTS" id="PR00368">
    <property type="entry name" value="FADPNR"/>
</dbReference>
<dbReference type="PROSITE" id="PS51296">
    <property type="entry name" value="RIESKE"/>
    <property type="match status" value="1"/>
</dbReference>
<evidence type="ECO:0000313" key="11">
    <source>
        <dbReference type="Proteomes" id="UP000473470"/>
    </source>
</evidence>
<dbReference type="InterPro" id="IPR017941">
    <property type="entry name" value="Rieske_2Fe-2S"/>
</dbReference>
<keyword evidence="6" id="KW-0560">Oxidoreductase</keyword>
<keyword evidence="5" id="KW-0274">FAD</keyword>
<dbReference type="Gene3D" id="3.30.390.30">
    <property type="match status" value="1"/>
</dbReference>
<dbReference type="RefSeq" id="WP_059884753.1">
    <property type="nucleotide sequence ID" value="NZ_CABVPM010000047.1"/>
</dbReference>
<dbReference type="InterPro" id="IPR016156">
    <property type="entry name" value="FAD/NAD-linked_Rdtase_dimer_sf"/>
</dbReference>
<keyword evidence="3" id="KW-0001">2Fe-2S</keyword>
<accession>A0A6L3MTJ3</accession>
<keyword evidence="8" id="KW-0411">Iron-sulfur</keyword>
<evidence type="ECO:0000256" key="7">
    <source>
        <dbReference type="ARBA" id="ARBA00023004"/>
    </source>
</evidence>
<feature type="domain" description="Rieske" evidence="9">
    <location>
        <begin position="14"/>
        <end position="109"/>
    </location>
</feature>
<dbReference type="GO" id="GO:0005737">
    <property type="term" value="C:cytoplasm"/>
    <property type="evidence" value="ECO:0007669"/>
    <property type="project" value="TreeGrafter"/>
</dbReference>
<dbReference type="GO" id="GO:0051537">
    <property type="term" value="F:2 iron, 2 sulfur cluster binding"/>
    <property type="evidence" value="ECO:0007669"/>
    <property type="project" value="UniProtKB-KW"/>
</dbReference>
<protein>
    <submittedName>
        <fullName evidence="10">Rieske 2Fe-2S domain-containing protein</fullName>
    </submittedName>
</protein>
<comment type="caution">
    <text evidence="10">The sequence shown here is derived from an EMBL/GenBank/DDBJ whole genome shotgun (WGS) entry which is preliminary data.</text>
</comment>
<keyword evidence="4" id="KW-0479">Metal-binding</keyword>
<keyword evidence="7" id="KW-0408">Iron</keyword>
<dbReference type="AlphaFoldDB" id="A0A6L3MTJ3"/>
<dbReference type="Proteomes" id="UP000473470">
    <property type="component" value="Unassembled WGS sequence"/>
</dbReference>